<keyword evidence="1" id="KW-1133">Transmembrane helix</keyword>
<feature type="transmembrane region" description="Helical" evidence="1">
    <location>
        <begin position="431"/>
        <end position="451"/>
    </location>
</feature>
<dbReference type="SUPFAM" id="SSF82714">
    <property type="entry name" value="Multidrug efflux transporter AcrB TolC docking domain, DN and DC subdomains"/>
    <property type="match status" value="2"/>
</dbReference>
<feature type="transmembrane region" description="Helical" evidence="1">
    <location>
        <begin position="910"/>
        <end position="933"/>
    </location>
</feature>
<feature type="transmembrane region" description="Helical" evidence="1">
    <location>
        <begin position="12"/>
        <end position="29"/>
    </location>
</feature>
<dbReference type="Gene3D" id="3.30.70.1440">
    <property type="entry name" value="Multidrug efflux transporter AcrB pore domain"/>
    <property type="match status" value="1"/>
</dbReference>
<dbReference type="Gene3D" id="3.30.70.1430">
    <property type="entry name" value="Multidrug efflux transporter AcrB pore domain"/>
    <property type="match status" value="2"/>
</dbReference>
<name>A0A1V2ZX43_9GAMM</name>
<keyword evidence="1" id="KW-0812">Transmembrane</keyword>
<dbReference type="GO" id="GO:0042910">
    <property type="term" value="F:xenobiotic transmembrane transporter activity"/>
    <property type="evidence" value="ECO:0007669"/>
    <property type="project" value="TreeGrafter"/>
</dbReference>
<dbReference type="PANTHER" id="PTHR32063">
    <property type="match status" value="1"/>
</dbReference>
<dbReference type="PRINTS" id="PR00702">
    <property type="entry name" value="ACRIFLAVINRP"/>
</dbReference>
<reference evidence="2 3" key="1">
    <citation type="submission" date="2017-02" db="EMBL/GenBank/DDBJ databases">
        <title>Genomic diversity within the haloalkaliphilic genus Thioalkalivibrio.</title>
        <authorList>
            <person name="Ahn A.-C."/>
            <person name="Meier-Kolthoff J."/>
            <person name="Overmars L."/>
            <person name="Richter M."/>
            <person name="Woyke T."/>
            <person name="Sorokin D.Y."/>
            <person name="Muyzer G."/>
        </authorList>
    </citation>
    <scope>NUCLEOTIDE SEQUENCE [LARGE SCALE GENOMIC DNA]</scope>
    <source>
        <strain evidence="2 3">HL17</strain>
    </source>
</reference>
<gene>
    <name evidence="2" type="ORF">B1A74_09585</name>
</gene>
<sequence>MILSDVANRRPVLAIVFNLLLVTFGLIAWDQLPLREYPDVDPPVVTVDTNYPGGSAEIIEREVTQRLEDRIAGVEGIRYMQSSSDDGRSRITVEFGLDRDIDAAANDVREAVSRAQRNLPDEVEPPRITKADSDSSPILWLNLSSDRMSALELADYADRNLVDRLSVVDGVALVRLGGARSYAMRIWIDREALAARDLTVLEIQDALERENVELPAGRLDSDEREFRVRIDRSYRTPGDFENLVLRRGEDGQLVRLGDVASVNIGADTERTEFRGNGEDMIGLGIIRQSNANVLEVASAVKALAADLEGSLPEGTSLVPTYDESVFIEGALQEVYVTLGVATLAVVAVIYLFLGSWRATLIPAVTVPVALTAAFIGINLFGFSVNLLTLLALVLAVGLVVDDAIVMLENIHRRIERGEPGLLAAWRGARQVGFAIVATTSVLVAVFVPLAFLDGMVGRLFSEFAIAMAIAVVFSSIVALTLAPVLSGRLMHKGDDETGAARMVGRVFGAIEAGYGKLLSGGLRVSWLVVPLLGGVLVGAWYLFDSLPEEFAPEEDRGAFFVMVDGPEGASFDYMSRQMAEVEERLQPLMSEEGGPIRRALVRTPRGFGGVETVNDGFVIAILEHWEDREPSGREVMNWIEDSIGEMPGVQARAVMRQGLSTGAPGPPVQFVISGPDFETLEEWGNAVLDEVRDVDGLRNLRLDYEPTQPQLSVSVDRDRAGDLGISMRDIGRTLDILLGGRAVTRWQDRGEEYDVILEGLTDQRRTTEAIDNIHLRAESGELVPLSSVVRYEERAGPASLSRYNRGRAVTLQGGVGGELTLGEALEVLDAAAERVLPEEARIDYKGQSLDLREGSEAILFVFALALLVVFLVLAAQFESFVHPFVIMLTVPLAVVGALLGLSLTGQTLNIYSQIGIVMLIGLAAKNGILIVEFANQLRDRGREFRDAVIEAGRLRLRPVLMTALTTVAGSIPLILASGPGEETRFVIGVAVFSGVLFATVFTLFVIPATYYLIARGTTSPLATTRRLESLDEEVRDVDGETRP</sequence>
<dbReference type="SUPFAM" id="SSF82693">
    <property type="entry name" value="Multidrug efflux transporter AcrB pore domain, PN1, PN2, PC1 and PC2 subdomains"/>
    <property type="match status" value="3"/>
</dbReference>
<feature type="transmembrane region" description="Helical" evidence="1">
    <location>
        <begin position="884"/>
        <end position="904"/>
    </location>
</feature>
<feature type="transmembrane region" description="Helical" evidence="1">
    <location>
        <begin position="386"/>
        <end position="410"/>
    </location>
</feature>
<proteinExistence type="predicted"/>
<dbReference type="AlphaFoldDB" id="A0A1V2ZX43"/>
<keyword evidence="1" id="KW-0472">Membrane</keyword>
<keyword evidence="3" id="KW-1185">Reference proteome</keyword>
<dbReference type="InterPro" id="IPR027463">
    <property type="entry name" value="AcrB_DN_DC_subdom"/>
</dbReference>
<feature type="transmembrane region" description="Helical" evidence="1">
    <location>
        <begin position="463"/>
        <end position="485"/>
    </location>
</feature>
<dbReference type="RefSeq" id="WP_077244500.1">
    <property type="nucleotide sequence ID" value="NZ_MUZR01000039.1"/>
</dbReference>
<evidence type="ECO:0000313" key="3">
    <source>
        <dbReference type="Proteomes" id="UP000189177"/>
    </source>
</evidence>
<comment type="caution">
    <text evidence="2">The sequence shown here is derived from an EMBL/GenBank/DDBJ whole genome shotgun (WGS) entry which is preliminary data.</text>
</comment>
<dbReference type="FunFam" id="3.30.70.1430:FF:000001">
    <property type="entry name" value="Efflux pump membrane transporter"/>
    <property type="match status" value="1"/>
</dbReference>
<feature type="transmembrane region" description="Helical" evidence="1">
    <location>
        <begin position="954"/>
        <end position="975"/>
    </location>
</feature>
<dbReference type="Gene3D" id="3.30.2090.10">
    <property type="entry name" value="Multidrug efflux transporter AcrB TolC docking domain, DN and DC subdomains"/>
    <property type="match status" value="2"/>
</dbReference>
<dbReference type="Pfam" id="PF00873">
    <property type="entry name" value="ACR_tran"/>
    <property type="match status" value="1"/>
</dbReference>
<dbReference type="OrthoDB" id="9758297at2"/>
<evidence type="ECO:0000313" key="2">
    <source>
        <dbReference type="EMBL" id="OOC09698.1"/>
    </source>
</evidence>
<organism evidence="2 3">
    <name type="scientific">Thioalkalivibrio halophilus</name>
    <dbReference type="NCBI Taxonomy" id="252474"/>
    <lineage>
        <taxon>Bacteria</taxon>
        <taxon>Pseudomonadati</taxon>
        <taxon>Pseudomonadota</taxon>
        <taxon>Gammaproteobacteria</taxon>
        <taxon>Chromatiales</taxon>
        <taxon>Ectothiorhodospiraceae</taxon>
        <taxon>Thioalkalivibrio</taxon>
    </lineage>
</organism>
<protein>
    <submittedName>
        <fullName evidence="2">Multidrug transporter AcrB</fullName>
    </submittedName>
</protein>
<dbReference type="Proteomes" id="UP000189177">
    <property type="component" value="Unassembled WGS sequence"/>
</dbReference>
<dbReference type="Gene3D" id="3.30.70.1320">
    <property type="entry name" value="Multidrug efflux transporter AcrB pore domain like"/>
    <property type="match status" value="1"/>
</dbReference>
<feature type="transmembrane region" description="Helical" evidence="1">
    <location>
        <begin position="857"/>
        <end position="877"/>
    </location>
</feature>
<dbReference type="SUPFAM" id="SSF82866">
    <property type="entry name" value="Multidrug efflux transporter AcrB transmembrane domain"/>
    <property type="match status" value="2"/>
</dbReference>
<dbReference type="InterPro" id="IPR001036">
    <property type="entry name" value="Acrflvin-R"/>
</dbReference>
<dbReference type="GO" id="GO:0005886">
    <property type="term" value="C:plasma membrane"/>
    <property type="evidence" value="ECO:0007669"/>
    <property type="project" value="TreeGrafter"/>
</dbReference>
<dbReference type="PANTHER" id="PTHR32063:SF14">
    <property type="entry name" value="BLL4319 PROTEIN"/>
    <property type="match status" value="1"/>
</dbReference>
<feature type="transmembrane region" description="Helical" evidence="1">
    <location>
        <begin position="360"/>
        <end position="380"/>
    </location>
</feature>
<dbReference type="STRING" id="252474.B1A74_09585"/>
<feature type="transmembrane region" description="Helical" evidence="1">
    <location>
        <begin position="524"/>
        <end position="543"/>
    </location>
</feature>
<feature type="transmembrane region" description="Helical" evidence="1">
    <location>
        <begin position="987"/>
        <end position="1013"/>
    </location>
</feature>
<feature type="transmembrane region" description="Helical" evidence="1">
    <location>
        <begin position="334"/>
        <end position="353"/>
    </location>
</feature>
<accession>A0A1V2ZX43</accession>
<dbReference type="Gene3D" id="1.20.1640.10">
    <property type="entry name" value="Multidrug efflux transporter AcrB transmembrane domain"/>
    <property type="match status" value="2"/>
</dbReference>
<evidence type="ECO:0000256" key="1">
    <source>
        <dbReference type="SAM" id="Phobius"/>
    </source>
</evidence>
<dbReference type="EMBL" id="MUZR01000039">
    <property type="protein sequence ID" value="OOC09698.1"/>
    <property type="molecule type" value="Genomic_DNA"/>
</dbReference>